<dbReference type="EMBL" id="CAJJDN010000110">
    <property type="protein sequence ID" value="CAD8116262.1"/>
    <property type="molecule type" value="Genomic_DNA"/>
</dbReference>
<evidence type="ECO:0000313" key="3">
    <source>
        <dbReference type="Proteomes" id="UP000692954"/>
    </source>
</evidence>
<gene>
    <name evidence="2" type="ORF">PSON_ATCC_30995.1.T1100128</name>
</gene>
<keyword evidence="3" id="KW-1185">Reference proteome</keyword>
<name>A0A8S1QKN3_9CILI</name>
<sequence length="36" mass="4545">MDQGEKWNVEQKKSENEHEQDKKYIENERQKVRIRN</sequence>
<dbReference type="Proteomes" id="UP000692954">
    <property type="component" value="Unassembled WGS sequence"/>
</dbReference>
<organism evidence="2 3">
    <name type="scientific">Paramecium sonneborni</name>
    <dbReference type="NCBI Taxonomy" id="65129"/>
    <lineage>
        <taxon>Eukaryota</taxon>
        <taxon>Sar</taxon>
        <taxon>Alveolata</taxon>
        <taxon>Ciliophora</taxon>
        <taxon>Intramacronucleata</taxon>
        <taxon>Oligohymenophorea</taxon>
        <taxon>Peniculida</taxon>
        <taxon>Parameciidae</taxon>
        <taxon>Paramecium</taxon>
    </lineage>
</organism>
<dbReference type="AlphaFoldDB" id="A0A8S1QKN3"/>
<feature type="region of interest" description="Disordered" evidence="1">
    <location>
        <begin position="1"/>
        <end position="36"/>
    </location>
</feature>
<accession>A0A8S1QKN3</accession>
<protein>
    <submittedName>
        <fullName evidence="2">Uncharacterized protein</fullName>
    </submittedName>
</protein>
<evidence type="ECO:0000256" key="1">
    <source>
        <dbReference type="SAM" id="MobiDB-lite"/>
    </source>
</evidence>
<reference evidence="2" key="1">
    <citation type="submission" date="2021-01" db="EMBL/GenBank/DDBJ databases">
        <authorList>
            <consortium name="Genoscope - CEA"/>
            <person name="William W."/>
        </authorList>
    </citation>
    <scope>NUCLEOTIDE SEQUENCE</scope>
</reference>
<comment type="caution">
    <text evidence="2">The sequence shown here is derived from an EMBL/GenBank/DDBJ whole genome shotgun (WGS) entry which is preliminary data.</text>
</comment>
<proteinExistence type="predicted"/>
<evidence type="ECO:0000313" key="2">
    <source>
        <dbReference type="EMBL" id="CAD8116262.1"/>
    </source>
</evidence>